<reference evidence="1" key="2">
    <citation type="journal article" date="2015" name="Data Brief">
        <title>Shoot transcriptome of the giant reed, Arundo donax.</title>
        <authorList>
            <person name="Barrero R.A."/>
            <person name="Guerrero F.D."/>
            <person name="Moolhuijzen P."/>
            <person name="Goolsby J.A."/>
            <person name="Tidwell J."/>
            <person name="Bellgard S.E."/>
            <person name="Bellgard M.I."/>
        </authorList>
    </citation>
    <scope>NUCLEOTIDE SEQUENCE</scope>
    <source>
        <tissue evidence="1">Shoot tissue taken approximately 20 cm above the soil surface</tissue>
    </source>
</reference>
<reference evidence="1" key="1">
    <citation type="submission" date="2014-09" db="EMBL/GenBank/DDBJ databases">
        <authorList>
            <person name="Magalhaes I.L.F."/>
            <person name="Oliveira U."/>
            <person name="Santos F.R."/>
            <person name="Vidigal T.H.D.A."/>
            <person name="Brescovit A.D."/>
            <person name="Santos A.J."/>
        </authorList>
    </citation>
    <scope>NUCLEOTIDE SEQUENCE</scope>
    <source>
        <tissue evidence="1">Shoot tissue taken approximately 20 cm above the soil surface</tissue>
    </source>
</reference>
<protein>
    <submittedName>
        <fullName evidence="1">Uncharacterized protein</fullName>
    </submittedName>
</protein>
<name>A0A0A8Z072_ARUDO</name>
<organism evidence="1">
    <name type="scientific">Arundo donax</name>
    <name type="common">Giant reed</name>
    <name type="synonym">Donax arundinaceus</name>
    <dbReference type="NCBI Taxonomy" id="35708"/>
    <lineage>
        <taxon>Eukaryota</taxon>
        <taxon>Viridiplantae</taxon>
        <taxon>Streptophyta</taxon>
        <taxon>Embryophyta</taxon>
        <taxon>Tracheophyta</taxon>
        <taxon>Spermatophyta</taxon>
        <taxon>Magnoliopsida</taxon>
        <taxon>Liliopsida</taxon>
        <taxon>Poales</taxon>
        <taxon>Poaceae</taxon>
        <taxon>PACMAD clade</taxon>
        <taxon>Arundinoideae</taxon>
        <taxon>Arundineae</taxon>
        <taxon>Arundo</taxon>
    </lineage>
</organism>
<proteinExistence type="predicted"/>
<dbReference type="AlphaFoldDB" id="A0A0A8Z072"/>
<dbReference type="EMBL" id="GBRH01267790">
    <property type="protein sequence ID" value="JAD30105.1"/>
    <property type="molecule type" value="Transcribed_RNA"/>
</dbReference>
<evidence type="ECO:0000313" key="1">
    <source>
        <dbReference type="EMBL" id="JAD30105.1"/>
    </source>
</evidence>
<sequence>MEFRILIQTSTTGLLLANKPAILIMANGKPPHFFKISLATSINSRGQSSLEQKVLLRNNLRESSSLREFASYIRPSMPTQHEAATLLMRVVVIILLRLLFVGNAHFTCSHAGLLQISSIMMKYLLSSKYSLNELMSCSVSQLSDRLYSLLLI</sequence>
<accession>A0A0A8Z072</accession>